<feature type="region of interest" description="Disordered" evidence="1">
    <location>
        <begin position="1"/>
        <end position="23"/>
    </location>
</feature>
<evidence type="ECO:0000313" key="2">
    <source>
        <dbReference type="EMBL" id="KAG8034661.1"/>
    </source>
</evidence>
<gene>
    <name evidence="2" type="ORF">G9C98_007737</name>
</gene>
<sequence length="339" mass="38821">MSVSDQSNDNITKKPAGDGLRDDNDKIILRADTHSAHSALTPINNKKTDRIDNLITSETSQSKNKTQKGVVTDRKNDIVDQNKKDLIEQSTPTPDKSIQWLDIDNPDWILPIFYRNKLKKVIHAVGVFDRTKGRNEIDVNYSQLHNPLKVTSAPPYKLIEFSYILNNKKRNEPGLLVMIMKEAINSIKPVDVSQTPLMPLQDMFDENIVKECIHVTFVENSDTHYFEEIKISERLMNRSAMVESYTATYKHKCIESCKLLSVNYIPESNVFGTVDSLKFDDNSKKFKLLGSPLAFRLVSDGPNSYSFAGILINSFYTGMYEYTNVHHELKWIQQKLEKL</sequence>
<feature type="compositionally biased region" description="Basic and acidic residues" evidence="1">
    <location>
        <begin position="11"/>
        <end position="23"/>
    </location>
</feature>
<feature type="compositionally biased region" description="Polar residues" evidence="1">
    <location>
        <begin position="1"/>
        <end position="10"/>
    </location>
</feature>
<reference evidence="2" key="2">
    <citation type="submission" date="2021-04" db="EMBL/GenBank/DDBJ databases">
        <title>Genome-wide patterns of bracovirus chromosomal integration into multiple host tissues during parasitism.</title>
        <authorList>
            <person name="Chebbi M.A.C."/>
        </authorList>
    </citation>
    <scope>NUCLEOTIDE SEQUENCE</scope>
    <source>
        <tissue evidence="2">Whole body</tissue>
    </source>
</reference>
<protein>
    <submittedName>
        <fullName evidence="2">Uncharacterized protein</fullName>
    </submittedName>
</protein>
<dbReference type="Proteomes" id="UP000729913">
    <property type="component" value="Unassembled WGS sequence"/>
</dbReference>
<dbReference type="EMBL" id="JAAOIC020000067">
    <property type="protein sequence ID" value="KAG8034661.1"/>
    <property type="molecule type" value="Genomic_DNA"/>
</dbReference>
<keyword evidence="3" id="KW-1185">Reference proteome</keyword>
<evidence type="ECO:0000256" key="1">
    <source>
        <dbReference type="SAM" id="MobiDB-lite"/>
    </source>
</evidence>
<comment type="caution">
    <text evidence="2">The sequence shown here is derived from an EMBL/GenBank/DDBJ whole genome shotgun (WGS) entry which is preliminary data.</text>
</comment>
<dbReference type="OrthoDB" id="7689360at2759"/>
<proteinExistence type="predicted"/>
<dbReference type="AlphaFoldDB" id="A0A8J5QPK2"/>
<organism evidence="2 3">
    <name type="scientific">Cotesia typhae</name>
    <dbReference type="NCBI Taxonomy" id="2053667"/>
    <lineage>
        <taxon>Eukaryota</taxon>
        <taxon>Metazoa</taxon>
        <taxon>Ecdysozoa</taxon>
        <taxon>Arthropoda</taxon>
        <taxon>Hexapoda</taxon>
        <taxon>Insecta</taxon>
        <taxon>Pterygota</taxon>
        <taxon>Neoptera</taxon>
        <taxon>Endopterygota</taxon>
        <taxon>Hymenoptera</taxon>
        <taxon>Apocrita</taxon>
        <taxon>Ichneumonoidea</taxon>
        <taxon>Braconidae</taxon>
        <taxon>Microgastrinae</taxon>
        <taxon>Cotesia</taxon>
    </lineage>
</organism>
<evidence type="ECO:0000313" key="3">
    <source>
        <dbReference type="Proteomes" id="UP000729913"/>
    </source>
</evidence>
<name>A0A8J5QPK2_9HYME</name>
<accession>A0A8J5QPK2</accession>
<reference evidence="2" key="1">
    <citation type="submission" date="2020-03" db="EMBL/GenBank/DDBJ databases">
        <authorList>
            <person name="Chebbi M.A."/>
            <person name="Drezen J.M."/>
        </authorList>
    </citation>
    <scope>NUCLEOTIDE SEQUENCE</scope>
    <source>
        <tissue evidence="2">Whole body</tissue>
    </source>
</reference>